<evidence type="ECO:0000256" key="5">
    <source>
        <dbReference type="ARBA" id="ARBA00023033"/>
    </source>
</evidence>
<dbReference type="OrthoDB" id="4867594at2759"/>
<comment type="cofactor">
    <cofactor evidence="1">
        <name>FAD</name>
        <dbReference type="ChEBI" id="CHEBI:57692"/>
    </cofactor>
</comment>
<dbReference type="GO" id="GO:0071949">
    <property type="term" value="F:FAD binding"/>
    <property type="evidence" value="ECO:0007669"/>
    <property type="project" value="InterPro"/>
</dbReference>
<protein>
    <submittedName>
        <fullName evidence="7">FAD binding domain-containing protein</fullName>
    </submittedName>
</protein>
<dbReference type="Proteomes" id="UP000076744">
    <property type="component" value="Unassembled WGS sequence"/>
</dbReference>
<dbReference type="SUPFAM" id="SSF51905">
    <property type="entry name" value="FAD/NAD(P)-binding domain"/>
    <property type="match status" value="1"/>
</dbReference>
<evidence type="ECO:0000256" key="3">
    <source>
        <dbReference type="ARBA" id="ARBA00022827"/>
    </source>
</evidence>
<evidence type="ECO:0000259" key="6">
    <source>
        <dbReference type="Pfam" id="PF01494"/>
    </source>
</evidence>
<dbReference type="PANTHER" id="PTHR47178">
    <property type="entry name" value="MONOOXYGENASE, FAD-BINDING"/>
    <property type="match status" value="1"/>
</dbReference>
<evidence type="ECO:0000256" key="2">
    <source>
        <dbReference type="ARBA" id="ARBA00022630"/>
    </source>
</evidence>
<accession>A0A168BTN1</accession>
<dbReference type="PANTHER" id="PTHR47178:SF1">
    <property type="entry name" value="FAD-BINDING DOMAIN-CONTAINING PROTEIN-RELATED"/>
    <property type="match status" value="1"/>
</dbReference>
<proteinExistence type="predicted"/>
<keyword evidence="2" id="KW-0285">Flavoprotein</keyword>
<sequence length="470" mass="50621">MGDDATAITSHSATAAAGICDSNKIAVTANGINGAASPPQPTGAAILPVLIVGAGPSGLLLAQSLRRRGVPARVFERDADFTTRGVGWGLTLNWALPALRALLPEGLGEPDVLRRAACVDRAAVEAGAVSRFPYYDLTTAERIAAAPPAPETARLRVTRQRLRSLLATNLDIEWNMSFASSEDHGESITAHFANGASVEGSLLVACDGAKSLLRRQIFAQQDQEHTNTLPIRMMGVKLTCTPDEISELLKMDPFFLHGTSSHDNSFGYFSILDAPGNTEESTGNYLLQICISWLEAAGSFRGPEGEPTAIPETNAERAALFRSIAESWAEPFRSLGIKVRDDDEVKGLKLMDWVPPKDLRSKGRAVLMGDSLHVMTMFRGDGANHALADAEDFDRHVVPQLLNKLNGTTNNTAELREALSRYEASVISRARPGIFASRQAGHDAHDFAGMSLKSPLLTPRVKDLDYEEPS</sequence>
<dbReference type="AlphaFoldDB" id="A0A168BTN1"/>
<dbReference type="Gene3D" id="3.50.50.60">
    <property type="entry name" value="FAD/NAD(P)-binding domain"/>
    <property type="match status" value="1"/>
</dbReference>
<dbReference type="EMBL" id="AZHB01000004">
    <property type="protein sequence ID" value="OAA70536.1"/>
    <property type="molecule type" value="Genomic_DNA"/>
</dbReference>
<keyword evidence="3" id="KW-0274">FAD</keyword>
<dbReference type="Pfam" id="PF01494">
    <property type="entry name" value="FAD_binding_3"/>
    <property type="match status" value="1"/>
</dbReference>
<keyword evidence="4" id="KW-0560">Oxidoreductase</keyword>
<dbReference type="GO" id="GO:0004497">
    <property type="term" value="F:monooxygenase activity"/>
    <property type="evidence" value="ECO:0007669"/>
    <property type="project" value="UniProtKB-KW"/>
</dbReference>
<evidence type="ECO:0000256" key="4">
    <source>
        <dbReference type="ARBA" id="ARBA00023002"/>
    </source>
</evidence>
<organism evidence="7 8">
    <name type="scientific">Cordyceps fumosorosea (strain ARSEF 2679)</name>
    <name type="common">Isaria fumosorosea</name>
    <dbReference type="NCBI Taxonomy" id="1081104"/>
    <lineage>
        <taxon>Eukaryota</taxon>
        <taxon>Fungi</taxon>
        <taxon>Dikarya</taxon>
        <taxon>Ascomycota</taxon>
        <taxon>Pezizomycotina</taxon>
        <taxon>Sordariomycetes</taxon>
        <taxon>Hypocreomycetidae</taxon>
        <taxon>Hypocreales</taxon>
        <taxon>Cordycipitaceae</taxon>
        <taxon>Cordyceps</taxon>
    </lineage>
</organism>
<keyword evidence="5" id="KW-0503">Monooxygenase</keyword>
<feature type="domain" description="FAD-binding" evidence="6">
    <location>
        <begin position="48"/>
        <end position="240"/>
    </location>
</feature>
<gene>
    <name evidence="7" type="ORF">ISF_02510</name>
</gene>
<dbReference type="RefSeq" id="XP_018706823.1">
    <property type="nucleotide sequence ID" value="XM_018846116.1"/>
</dbReference>
<name>A0A168BTN1_CORFA</name>
<evidence type="ECO:0000313" key="8">
    <source>
        <dbReference type="Proteomes" id="UP000076744"/>
    </source>
</evidence>
<keyword evidence="8" id="KW-1185">Reference proteome</keyword>
<evidence type="ECO:0000256" key="1">
    <source>
        <dbReference type="ARBA" id="ARBA00001974"/>
    </source>
</evidence>
<reference evidence="7 8" key="1">
    <citation type="journal article" date="2016" name="Genome Biol. Evol.">
        <title>Divergent and convergent evolution of fungal pathogenicity.</title>
        <authorList>
            <person name="Shang Y."/>
            <person name="Xiao G."/>
            <person name="Zheng P."/>
            <person name="Cen K."/>
            <person name="Zhan S."/>
            <person name="Wang C."/>
        </authorList>
    </citation>
    <scope>NUCLEOTIDE SEQUENCE [LARGE SCALE GENOMIC DNA]</scope>
    <source>
        <strain evidence="7 8">ARSEF 2679</strain>
    </source>
</reference>
<dbReference type="GeneID" id="30018802"/>
<dbReference type="PRINTS" id="PR00420">
    <property type="entry name" value="RNGMNOXGNASE"/>
</dbReference>
<dbReference type="InterPro" id="IPR036188">
    <property type="entry name" value="FAD/NAD-bd_sf"/>
</dbReference>
<evidence type="ECO:0000313" key="7">
    <source>
        <dbReference type="EMBL" id="OAA70536.1"/>
    </source>
</evidence>
<dbReference type="InterPro" id="IPR002938">
    <property type="entry name" value="FAD-bd"/>
</dbReference>
<comment type="caution">
    <text evidence="7">The sequence shown here is derived from an EMBL/GenBank/DDBJ whole genome shotgun (WGS) entry which is preliminary data.</text>
</comment>
<dbReference type="STRING" id="1081104.A0A168BTN1"/>